<evidence type="ECO:0000313" key="1">
    <source>
        <dbReference type="EMBL" id="KAH9320614.1"/>
    </source>
</evidence>
<reference evidence="1 2" key="1">
    <citation type="journal article" date="2021" name="Nat. Plants">
        <title>The Taxus genome provides insights into paclitaxel biosynthesis.</title>
        <authorList>
            <person name="Xiong X."/>
            <person name="Gou J."/>
            <person name="Liao Q."/>
            <person name="Li Y."/>
            <person name="Zhou Q."/>
            <person name="Bi G."/>
            <person name="Li C."/>
            <person name="Du R."/>
            <person name="Wang X."/>
            <person name="Sun T."/>
            <person name="Guo L."/>
            <person name="Liang H."/>
            <person name="Lu P."/>
            <person name="Wu Y."/>
            <person name="Zhang Z."/>
            <person name="Ro D.K."/>
            <person name="Shang Y."/>
            <person name="Huang S."/>
            <person name="Yan J."/>
        </authorList>
    </citation>
    <scope>NUCLEOTIDE SEQUENCE [LARGE SCALE GENOMIC DNA]</scope>
    <source>
        <strain evidence="1">Ta-2019</strain>
    </source>
</reference>
<name>A0AA38LD79_TAXCH</name>
<proteinExistence type="predicted"/>
<dbReference type="Proteomes" id="UP000824469">
    <property type="component" value="Unassembled WGS sequence"/>
</dbReference>
<comment type="caution">
    <text evidence="1">The sequence shown here is derived from an EMBL/GenBank/DDBJ whole genome shotgun (WGS) entry which is preliminary data.</text>
</comment>
<accession>A0AA38LD79</accession>
<sequence>LSLVSERFLSLLDGYSVYNQIIVGRGPVQTACAQPNGGNFAYRKIPFGLSKRGATFQGNGHGHS</sequence>
<dbReference type="AlphaFoldDB" id="A0AA38LD79"/>
<dbReference type="EMBL" id="JAHRHJ020000003">
    <property type="protein sequence ID" value="KAH9320614.1"/>
    <property type="molecule type" value="Genomic_DNA"/>
</dbReference>
<evidence type="ECO:0000313" key="2">
    <source>
        <dbReference type="Proteomes" id="UP000824469"/>
    </source>
</evidence>
<dbReference type="InterPro" id="IPR043502">
    <property type="entry name" value="DNA/RNA_pol_sf"/>
</dbReference>
<protein>
    <submittedName>
        <fullName evidence="1">Uncharacterized protein</fullName>
    </submittedName>
</protein>
<gene>
    <name evidence="1" type="ORF">KI387_015253</name>
</gene>
<feature type="non-terminal residue" evidence="1">
    <location>
        <position position="64"/>
    </location>
</feature>
<organism evidence="1 2">
    <name type="scientific">Taxus chinensis</name>
    <name type="common">Chinese yew</name>
    <name type="synonym">Taxus wallichiana var. chinensis</name>
    <dbReference type="NCBI Taxonomy" id="29808"/>
    <lineage>
        <taxon>Eukaryota</taxon>
        <taxon>Viridiplantae</taxon>
        <taxon>Streptophyta</taxon>
        <taxon>Embryophyta</taxon>
        <taxon>Tracheophyta</taxon>
        <taxon>Spermatophyta</taxon>
        <taxon>Pinopsida</taxon>
        <taxon>Pinidae</taxon>
        <taxon>Conifers II</taxon>
        <taxon>Cupressales</taxon>
        <taxon>Taxaceae</taxon>
        <taxon>Taxus</taxon>
    </lineage>
</organism>
<feature type="non-terminal residue" evidence="1">
    <location>
        <position position="1"/>
    </location>
</feature>
<dbReference type="SUPFAM" id="SSF56672">
    <property type="entry name" value="DNA/RNA polymerases"/>
    <property type="match status" value="1"/>
</dbReference>
<keyword evidence="2" id="KW-1185">Reference proteome</keyword>